<evidence type="ECO:0000256" key="3">
    <source>
        <dbReference type="ARBA" id="ARBA00022478"/>
    </source>
</evidence>
<evidence type="ECO:0000256" key="7">
    <source>
        <dbReference type="ARBA" id="ARBA00048552"/>
    </source>
</evidence>
<protein>
    <recommendedName>
        <fullName evidence="2">DNA-directed RNA polymerase</fullName>
        <ecNumber evidence="2">2.7.7.6</ecNumber>
    </recommendedName>
</protein>
<dbReference type="EC" id="2.7.7.6" evidence="2"/>
<organism evidence="11 12">
    <name type="scientific">Coemansia umbellata</name>
    <dbReference type="NCBI Taxonomy" id="1424467"/>
    <lineage>
        <taxon>Eukaryota</taxon>
        <taxon>Fungi</taxon>
        <taxon>Fungi incertae sedis</taxon>
        <taxon>Zoopagomycota</taxon>
        <taxon>Kickxellomycotina</taxon>
        <taxon>Kickxellomycetes</taxon>
        <taxon>Kickxellales</taxon>
        <taxon>Kickxellaceae</taxon>
        <taxon>Coemansia</taxon>
    </lineage>
</organism>
<dbReference type="InterPro" id="IPR011990">
    <property type="entry name" value="TPR-like_helical_dom_sf"/>
</dbReference>
<keyword evidence="12" id="KW-1185">Reference proteome</keyword>
<dbReference type="InterPro" id="IPR002092">
    <property type="entry name" value="DNA-dir_Rpol_phage-type"/>
</dbReference>
<feature type="domain" description="DNA-directed RNA polymerase N-terminal" evidence="10">
    <location>
        <begin position="356"/>
        <end position="685"/>
    </location>
</feature>
<dbReference type="InterPro" id="IPR037159">
    <property type="entry name" value="RNA_POL_N_sf"/>
</dbReference>
<reference evidence="11" key="1">
    <citation type="submission" date="2022-07" db="EMBL/GenBank/DDBJ databases">
        <title>Phylogenomic reconstructions and comparative analyses of Kickxellomycotina fungi.</title>
        <authorList>
            <person name="Reynolds N.K."/>
            <person name="Stajich J.E."/>
            <person name="Barry K."/>
            <person name="Grigoriev I.V."/>
            <person name="Crous P."/>
            <person name="Smith M.E."/>
        </authorList>
    </citation>
    <scope>NUCLEOTIDE SEQUENCE</scope>
    <source>
        <strain evidence="11">BCRC 34882</strain>
    </source>
</reference>
<evidence type="ECO:0000256" key="5">
    <source>
        <dbReference type="ARBA" id="ARBA00022695"/>
    </source>
</evidence>
<feature type="coiled-coil region" evidence="8">
    <location>
        <begin position="247"/>
        <end position="274"/>
    </location>
</feature>
<comment type="catalytic activity">
    <reaction evidence="7">
        <text>RNA(n) + a ribonucleoside 5'-triphosphate = RNA(n+1) + diphosphate</text>
        <dbReference type="Rhea" id="RHEA:21248"/>
        <dbReference type="Rhea" id="RHEA-COMP:14527"/>
        <dbReference type="Rhea" id="RHEA-COMP:17342"/>
        <dbReference type="ChEBI" id="CHEBI:33019"/>
        <dbReference type="ChEBI" id="CHEBI:61557"/>
        <dbReference type="ChEBI" id="CHEBI:140395"/>
        <dbReference type="EC" id="2.7.7.6"/>
    </reaction>
</comment>
<keyword evidence="4 11" id="KW-0808">Transferase</keyword>
<name>A0ABQ8PJJ0_9FUNG</name>
<evidence type="ECO:0000256" key="2">
    <source>
        <dbReference type="ARBA" id="ARBA00012418"/>
    </source>
</evidence>
<proteinExistence type="inferred from homology"/>
<dbReference type="Gene3D" id="1.10.287.260">
    <property type="match status" value="1"/>
</dbReference>
<evidence type="ECO:0000256" key="9">
    <source>
        <dbReference type="SAM" id="MobiDB-lite"/>
    </source>
</evidence>
<dbReference type="GO" id="GO:0003899">
    <property type="term" value="F:DNA-directed RNA polymerase activity"/>
    <property type="evidence" value="ECO:0007669"/>
    <property type="project" value="UniProtKB-EC"/>
</dbReference>
<dbReference type="GO" id="GO:0000428">
    <property type="term" value="C:DNA-directed RNA polymerase complex"/>
    <property type="evidence" value="ECO:0007669"/>
    <property type="project" value="UniProtKB-KW"/>
</dbReference>
<dbReference type="Pfam" id="PF00940">
    <property type="entry name" value="RNA_pol"/>
    <property type="match status" value="1"/>
</dbReference>
<feature type="compositionally biased region" description="Basic and acidic residues" evidence="9">
    <location>
        <begin position="1075"/>
        <end position="1093"/>
    </location>
</feature>
<dbReference type="PANTHER" id="PTHR10102:SF0">
    <property type="entry name" value="DNA-DIRECTED RNA POLYMERASE, MITOCHONDRIAL"/>
    <property type="match status" value="1"/>
</dbReference>
<dbReference type="PANTHER" id="PTHR10102">
    <property type="entry name" value="DNA-DIRECTED RNA POLYMERASE, MITOCHONDRIAL"/>
    <property type="match status" value="1"/>
</dbReference>
<sequence length="1549" mass="175337">MSQLLLRAVRSFGSAAHRCTLRQPHMPIIARSSRRLSQLQLADLSQTRLFTDKPTLRQAQVAMAKRDNSYLDEESPMLMNPDDELIAVDGLEESKGLSHYLQTGRTLTEQLSVLYACLSNGNIDTAQRMFTGLFRLYPEAMKEIADVSVHNEIIGGMLSAKPRALTTNALMWYDKMEKQYGIKPNVNTFAIMIGGFINCRMRNVAIVLMQEMLRRGFSFHSMLLSSYLNDGDIENIKKLAQMITSENSENSNLAAKLLQAVNEAEENLAEVSSDGSTGFSRYLSDSSSSLDTVEGANRAELSEVESVENTNISDAKTISKTDTLKETELISTRVTGIDQLKETLKTLYDSDLKGYNLQVRLERETYDSALARFREINEKRGDPLLSANTGRLRKIAATWLPQLESLIEEEQARCAKIEEDPGSDRVRGQYGQFLRMLDAPKVAIITILETLRQLASCMKDSLSDESTSKKVHAGRTLNIVNGLSKAVHDEIKIERLKKRENRHILGRNVTVAKLASSGKLLNMTIRRAQAKELRDATGDTTWIDAWDSMVKIRIGSMLLSLLIESARVPEHFVDPMTGDTSERMVPAFNHGYIYYKGRRHGIITPHNMLKEMFSKDSIVSIMTPRHLPMLVPPRPWLTYNHGGYLTQNEPCMRFKDNHEQLHLLKQASNDDRLYTLLSGLDALGQTRWAINRSVFAAVSKVWNSGREMADIPPSTFSTPEPQKPEDIETDKMARAKYYAELREWRNSRANQHSIRCDCNYKVEIAKAFLNHPMYFPHNIDFRGRAYPIPPHFNHLGNDLCRGLLIFHEGRPITKRGLYWLKIHLANLYGKDKLSHDERLEFIDAHEKDIMASADEPVPDAFINGEPNAARPWWIDAENPWQALASCIEYAAALRSPNPEEYVSHLHIHQDGTCNGLQHYAAMGRDTKGAIEVNLLPSDRPQDVYAGILNVVMRLVEEDSKDGVSEALILKDRLTRKIVKQTVMTNVYGVTLIGARDQIAARLREVKDDNGQHVFDILQVNQLAMYVAKKIFASLGEMFTQAQQIQNWLNESARRIAKSMHLNSLNAWKQAELETKESKSKLRAAQRDAKKGNGELDNDTILGIQPELGPGGRRRKRLNSLLAKPMTSVVWTTPLGLTVSQPYRNYALRQVNTPLQSISVYDTNMPSPVNSQKQKTAFPPNFVHSLDASHMILSAIECKVAGLVFASVHDSYWTHACDIDRMNAILRDQFVKLHERSIMDNLKAEFERRYANYKMPVMCWEYIGAPFSWVSAKDDSEKTRLSKKEIQAEREQNIEAELAKRQLQRCQDHEMLLSDDLSIDGSKNEANEALNPIEMIADGGSTVLVHMRQEHIKIVDLKTLKHINPKKDLIGAMKQADCIIYTLAMNKKALAEEQAAVKAEYKANLRKTRQEYKDRAKAKKTALTSKSKKGETPTPTPTAATTLTPDIEAKATGKEEEDIEAIRARLENEKNTKLAALSQKYVTEFEQKPILATANQLPAQFKDFRELVENSSVSGRFVERMKWADLEFDPLPHQGDFDIKEVLKSPYFFS</sequence>
<feature type="region of interest" description="Disordered" evidence="9">
    <location>
        <begin position="1075"/>
        <end position="1112"/>
    </location>
</feature>
<feature type="region of interest" description="Disordered" evidence="9">
    <location>
        <begin position="1409"/>
        <end position="1454"/>
    </location>
</feature>
<evidence type="ECO:0000256" key="6">
    <source>
        <dbReference type="ARBA" id="ARBA00023163"/>
    </source>
</evidence>
<evidence type="ECO:0000256" key="8">
    <source>
        <dbReference type="SAM" id="Coils"/>
    </source>
</evidence>
<evidence type="ECO:0000313" key="12">
    <source>
        <dbReference type="Proteomes" id="UP001151295"/>
    </source>
</evidence>
<dbReference type="InterPro" id="IPR043502">
    <property type="entry name" value="DNA/RNA_pol_sf"/>
</dbReference>
<gene>
    <name evidence="11" type="primary">RPO41</name>
    <name evidence="11" type="ORF">EDC05_004046</name>
</gene>
<keyword evidence="6" id="KW-0804">Transcription</keyword>
<comment type="caution">
    <text evidence="11">The sequence shown here is derived from an EMBL/GenBank/DDBJ whole genome shotgun (WGS) entry which is preliminary data.</text>
</comment>
<dbReference type="Proteomes" id="UP001151295">
    <property type="component" value="Unassembled WGS sequence"/>
</dbReference>
<evidence type="ECO:0000313" key="11">
    <source>
        <dbReference type="EMBL" id="KAJ1990505.1"/>
    </source>
</evidence>
<dbReference type="Gene3D" id="1.10.150.20">
    <property type="entry name" value="5' to 3' exonuclease, C-terminal subdomain"/>
    <property type="match status" value="1"/>
</dbReference>
<dbReference type="EMBL" id="JANBQD010000050">
    <property type="protein sequence ID" value="KAJ1990505.1"/>
    <property type="molecule type" value="Genomic_DNA"/>
</dbReference>
<dbReference type="Pfam" id="PF14700">
    <property type="entry name" value="RPOL_N"/>
    <property type="match status" value="1"/>
</dbReference>
<keyword evidence="5 11" id="KW-0548">Nucleotidyltransferase</keyword>
<accession>A0ABQ8PJJ0</accession>
<dbReference type="PROSITE" id="PS00489">
    <property type="entry name" value="RNA_POL_PHAGE_2"/>
    <property type="match status" value="1"/>
</dbReference>
<dbReference type="InterPro" id="IPR029262">
    <property type="entry name" value="RPOL_N"/>
</dbReference>
<dbReference type="SMART" id="SM01311">
    <property type="entry name" value="RPOL_N"/>
    <property type="match status" value="1"/>
</dbReference>
<dbReference type="InterPro" id="IPR046950">
    <property type="entry name" value="DNA-dir_Rpol_C_phage-type"/>
</dbReference>
<dbReference type="Gene3D" id="1.10.1320.10">
    <property type="entry name" value="DNA-directed RNA polymerase, N-terminal domain"/>
    <property type="match status" value="1"/>
</dbReference>
<keyword evidence="8" id="KW-0175">Coiled coil</keyword>
<comment type="similarity">
    <text evidence="1">Belongs to the phage and mitochondrial RNA polymerase family.</text>
</comment>
<dbReference type="Gene3D" id="1.10.287.280">
    <property type="match status" value="1"/>
</dbReference>
<keyword evidence="3 11" id="KW-0240">DNA-directed RNA polymerase</keyword>
<evidence type="ECO:0000256" key="4">
    <source>
        <dbReference type="ARBA" id="ARBA00022679"/>
    </source>
</evidence>
<evidence type="ECO:0000256" key="1">
    <source>
        <dbReference type="ARBA" id="ARBA00009493"/>
    </source>
</evidence>
<dbReference type="InterPro" id="IPR024075">
    <property type="entry name" value="DNA-dir_RNA_pol_helix_hairp_sf"/>
</dbReference>
<dbReference type="SUPFAM" id="SSF56672">
    <property type="entry name" value="DNA/RNA polymerases"/>
    <property type="match status" value="1"/>
</dbReference>
<evidence type="ECO:0000259" key="10">
    <source>
        <dbReference type="SMART" id="SM01311"/>
    </source>
</evidence>
<dbReference type="Gene3D" id="1.25.40.10">
    <property type="entry name" value="Tetratricopeptide repeat domain"/>
    <property type="match status" value="1"/>
</dbReference>